<dbReference type="CDD" id="cd05403">
    <property type="entry name" value="NT_KNTase_like"/>
    <property type="match status" value="1"/>
</dbReference>
<accession>A0ABW3AMR4</accession>
<keyword evidence="3" id="KW-1185">Reference proteome</keyword>
<protein>
    <submittedName>
        <fullName evidence="2">Nucleotidyltransferase domain-containing protein</fullName>
    </submittedName>
</protein>
<comment type="caution">
    <text evidence="2">The sequence shown here is derived from an EMBL/GenBank/DDBJ whole genome shotgun (WGS) entry which is preliminary data.</text>
</comment>
<dbReference type="Proteomes" id="UP001597055">
    <property type="component" value="Unassembled WGS sequence"/>
</dbReference>
<name>A0ABW3AMR4_9MICO</name>
<organism evidence="2 3">
    <name type="scientific">Microbacterium insulae</name>
    <dbReference type="NCBI Taxonomy" id="483014"/>
    <lineage>
        <taxon>Bacteria</taxon>
        <taxon>Bacillati</taxon>
        <taxon>Actinomycetota</taxon>
        <taxon>Actinomycetes</taxon>
        <taxon>Micrococcales</taxon>
        <taxon>Microbacteriaceae</taxon>
        <taxon>Microbacterium</taxon>
    </lineage>
</organism>
<dbReference type="RefSeq" id="WP_204979571.1">
    <property type="nucleotide sequence ID" value="NZ_JBHTII010000002.1"/>
</dbReference>
<gene>
    <name evidence="2" type="ORF">ACFQ0P_15700</name>
</gene>
<feature type="domain" description="Polymerase nucleotidyl transferase" evidence="1">
    <location>
        <begin position="18"/>
        <end position="76"/>
    </location>
</feature>
<proteinExistence type="predicted"/>
<dbReference type="EMBL" id="JBHTII010000002">
    <property type="protein sequence ID" value="MFD0791841.1"/>
    <property type="molecule type" value="Genomic_DNA"/>
</dbReference>
<evidence type="ECO:0000313" key="2">
    <source>
        <dbReference type="EMBL" id="MFD0791841.1"/>
    </source>
</evidence>
<dbReference type="Pfam" id="PF01909">
    <property type="entry name" value="NTP_transf_2"/>
    <property type="match status" value="1"/>
</dbReference>
<evidence type="ECO:0000313" key="3">
    <source>
        <dbReference type="Proteomes" id="UP001597055"/>
    </source>
</evidence>
<dbReference type="InterPro" id="IPR002934">
    <property type="entry name" value="Polymerase_NTP_transf_dom"/>
</dbReference>
<evidence type="ECO:0000259" key="1">
    <source>
        <dbReference type="Pfam" id="PF01909"/>
    </source>
</evidence>
<reference evidence="3" key="1">
    <citation type="journal article" date="2019" name="Int. J. Syst. Evol. Microbiol.">
        <title>The Global Catalogue of Microorganisms (GCM) 10K type strain sequencing project: providing services to taxonomists for standard genome sequencing and annotation.</title>
        <authorList>
            <consortium name="The Broad Institute Genomics Platform"/>
            <consortium name="The Broad Institute Genome Sequencing Center for Infectious Disease"/>
            <person name="Wu L."/>
            <person name="Ma J."/>
        </authorList>
    </citation>
    <scope>NUCLEOTIDE SEQUENCE [LARGE SCALE GENOMIC DNA]</scope>
    <source>
        <strain evidence="3">CCUG 54523</strain>
    </source>
</reference>
<dbReference type="Gene3D" id="3.30.460.10">
    <property type="entry name" value="Beta Polymerase, domain 2"/>
    <property type="match status" value="1"/>
</dbReference>
<dbReference type="SUPFAM" id="SSF81301">
    <property type="entry name" value="Nucleotidyltransferase"/>
    <property type="match status" value="1"/>
</dbReference>
<sequence length="249" mass="27211">MFSATDRDTIQSSLIARAVADQRVIGAALVGSAARGTQDDWSDIDLALQLDHGVDEQQLVDEWTQAIGDEHGLSDTHDVRSAGARYRVFLLSNSLQVDVSFWPHNKFRATEPGFHVLFGTPNAPTEPTPADASAMIGMGWLYALHARSSIARGKLWQATSMLDGLRSQVLALMCARAGLNAWHGREIDRLPTDDLDRLEATLIGELVADDLDRARTALTRLLLDEVTKTDSDRARRLQPAFDALAAPVA</sequence>
<dbReference type="InterPro" id="IPR043519">
    <property type="entry name" value="NT_sf"/>
</dbReference>